<name>A0A918SMR7_9FLAO</name>
<keyword evidence="2" id="KW-1185">Reference proteome</keyword>
<accession>A0A918SMR7</accession>
<proteinExistence type="predicted"/>
<dbReference type="RefSeq" id="WP_189606404.1">
    <property type="nucleotide sequence ID" value="NZ_BMXB01000031.1"/>
</dbReference>
<evidence type="ECO:0000313" key="2">
    <source>
        <dbReference type="Proteomes" id="UP000610456"/>
    </source>
</evidence>
<protein>
    <recommendedName>
        <fullName evidence="3">IS110 family transposase</fullName>
    </recommendedName>
</protein>
<dbReference type="EMBL" id="BMXB01000031">
    <property type="protein sequence ID" value="GHA51871.1"/>
    <property type="molecule type" value="Genomic_DNA"/>
</dbReference>
<sequence length="56" mass="6146">MGRKKLSMEIINPNAAGIDVGSRSHYVAVGQFAEDVKEFGVYAEDLYAAHQPHLLT</sequence>
<organism evidence="1 2">
    <name type="scientific">Salinimicrobium marinum</name>
    <dbReference type="NCBI Taxonomy" id="680283"/>
    <lineage>
        <taxon>Bacteria</taxon>
        <taxon>Pseudomonadati</taxon>
        <taxon>Bacteroidota</taxon>
        <taxon>Flavobacteriia</taxon>
        <taxon>Flavobacteriales</taxon>
        <taxon>Flavobacteriaceae</taxon>
        <taxon>Salinimicrobium</taxon>
    </lineage>
</organism>
<evidence type="ECO:0008006" key="3">
    <source>
        <dbReference type="Google" id="ProtNLM"/>
    </source>
</evidence>
<reference evidence="1" key="2">
    <citation type="submission" date="2020-09" db="EMBL/GenBank/DDBJ databases">
        <authorList>
            <person name="Sun Q."/>
            <person name="Kim S."/>
        </authorList>
    </citation>
    <scope>NUCLEOTIDE SEQUENCE</scope>
    <source>
        <strain evidence="1">KCTC 12719</strain>
    </source>
</reference>
<dbReference type="Proteomes" id="UP000610456">
    <property type="component" value="Unassembled WGS sequence"/>
</dbReference>
<reference evidence="1" key="1">
    <citation type="journal article" date="2014" name="Int. J. Syst. Evol. Microbiol.">
        <title>Complete genome sequence of Corynebacterium casei LMG S-19264T (=DSM 44701T), isolated from a smear-ripened cheese.</title>
        <authorList>
            <consortium name="US DOE Joint Genome Institute (JGI-PGF)"/>
            <person name="Walter F."/>
            <person name="Albersmeier A."/>
            <person name="Kalinowski J."/>
            <person name="Ruckert C."/>
        </authorList>
    </citation>
    <scope>NUCLEOTIDE SEQUENCE</scope>
    <source>
        <strain evidence="1">KCTC 12719</strain>
    </source>
</reference>
<gene>
    <name evidence="1" type="ORF">GCM10007103_35390</name>
</gene>
<dbReference type="AlphaFoldDB" id="A0A918SMR7"/>
<evidence type="ECO:0000313" key="1">
    <source>
        <dbReference type="EMBL" id="GHA51871.1"/>
    </source>
</evidence>
<comment type="caution">
    <text evidence="1">The sequence shown here is derived from an EMBL/GenBank/DDBJ whole genome shotgun (WGS) entry which is preliminary data.</text>
</comment>